<protein>
    <submittedName>
        <fullName evidence="1">Uncharacterized protein</fullName>
    </submittedName>
</protein>
<evidence type="ECO:0000313" key="1">
    <source>
        <dbReference type="EMBL" id="CAD9532651.1"/>
    </source>
</evidence>
<gene>
    <name evidence="1" type="ORF">BRAN1462_LOCUS13095</name>
</gene>
<proteinExistence type="predicted"/>
<sequence length="262" mass="28704">MSRDVQAQIGLQALRHADPWMSMSKRARLEEEIAAGRSVVVVTGEGSVRRAVSIVALRLFNSVGSLLARIGKISDAGCEPDCELPGTKQETGETVGDSLERLVASKLKLANRIEWNDIRKSRSESANLNAHSIEAEVTEMKSRALGICTRYLRKTCSATLKEGEAIDAPSVSYRSAGDSVAPRFTFKFPDLLQRSVWAVPRAHDFDQGTWECYAWLSPEEFDFLTQSSDGAAMLTHWLSSLVLPSTIATPAASDAQSDVIRF</sequence>
<dbReference type="AlphaFoldDB" id="A0A7S2NC80"/>
<organism evidence="1">
    <name type="scientific">Zooxanthella nutricula</name>
    <dbReference type="NCBI Taxonomy" id="1333877"/>
    <lineage>
        <taxon>Eukaryota</taxon>
        <taxon>Sar</taxon>
        <taxon>Alveolata</taxon>
        <taxon>Dinophyceae</taxon>
        <taxon>Peridiniales</taxon>
        <taxon>Peridiniales incertae sedis</taxon>
        <taxon>Zooxanthella</taxon>
    </lineage>
</organism>
<dbReference type="EMBL" id="HBGW01020687">
    <property type="protein sequence ID" value="CAD9532651.1"/>
    <property type="molecule type" value="Transcribed_RNA"/>
</dbReference>
<accession>A0A7S2NC80</accession>
<reference evidence="1" key="1">
    <citation type="submission" date="2021-01" db="EMBL/GenBank/DDBJ databases">
        <authorList>
            <person name="Corre E."/>
            <person name="Pelletier E."/>
            <person name="Niang G."/>
            <person name="Scheremetjew M."/>
            <person name="Finn R."/>
            <person name="Kale V."/>
            <person name="Holt S."/>
            <person name="Cochrane G."/>
            <person name="Meng A."/>
            <person name="Brown T."/>
            <person name="Cohen L."/>
        </authorList>
    </citation>
    <scope>NUCLEOTIDE SEQUENCE</scope>
    <source>
        <strain evidence="1">RCC3387</strain>
    </source>
</reference>
<name>A0A7S2NC80_9DINO</name>